<comment type="subcellular location">
    <subcellularLocation>
        <location evidence="1">Membrane</location>
    </subcellularLocation>
</comment>
<organism evidence="9">
    <name type="scientific">Amblyomma triste</name>
    <name type="common">Neotropical tick</name>
    <dbReference type="NCBI Taxonomy" id="251400"/>
    <lineage>
        <taxon>Eukaryota</taxon>
        <taxon>Metazoa</taxon>
        <taxon>Ecdysozoa</taxon>
        <taxon>Arthropoda</taxon>
        <taxon>Chelicerata</taxon>
        <taxon>Arachnida</taxon>
        <taxon>Acari</taxon>
        <taxon>Parasitiformes</taxon>
        <taxon>Ixodida</taxon>
        <taxon>Ixodoidea</taxon>
        <taxon>Ixodidae</taxon>
        <taxon>Amblyomminae</taxon>
        <taxon>Amblyomma</taxon>
    </lineage>
</organism>
<keyword evidence="5 9" id="KW-0012">Acyltransferase</keyword>
<evidence type="ECO:0000256" key="4">
    <source>
        <dbReference type="ARBA" id="ARBA00023136"/>
    </source>
</evidence>
<dbReference type="InterPro" id="IPR022284">
    <property type="entry name" value="GPAT/DHAPAT"/>
</dbReference>
<dbReference type="GO" id="GO:0008654">
    <property type="term" value="P:phospholipid biosynthetic process"/>
    <property type="evidence" value="ECO:0007669"/>
    <property type="project" value="TreeGrafter"/>
</dbReference>
<keyword evidence="3 9" id="KW-0808">Transferase</keyword>
<dbReference type="InterPro" id="IPR045520">
    <property type="entry name" value="GPAT/DHAPAT_C"/>
</dbReference>
<dbReference type="PANTHER" id="PTHR12563:SF23">
    <property type="entry name" value="BCDNA.GH07066"/>
    <property type="match status" value="1"/>
</dbReference>
<dbReference type="GO" id="GO:0019432">
    <property type="term" value="P:triglyceride biosynthetic process"/>
    <property type="evidence" value="ECO:0007669"/>
    <property type="project" value="TreeGrafter"/>
</dbReference>
<evidence type="ECO:0000256" key="3">
    <source>
        <dbReference type="ARBA" id="ARBA00022679"/>
    </source>
</evidence>
<evidence type="ECO:0000256" key="6">
    <source>
        <dbReference type="SAM" id="MobiDB-lite"/>
    </source>
</evidence>
<dbReference type="GO" id="GO:0031966">
    <property type="term" value="C:mitochondrial membrane"/>
    <property type="evidence" value="ECO:0007669"/>
    <property type="project" value="TreeGrafter"/>
</dbReference>
<dbReference type="Pfam" id="PF01553">
    <property type="entry name" value="Acyltransferase"/>
    <property type="match status" value="1"/>
</dbReference>
<dbReference type="SMART" id="SM00563">
    <property type="entry name" value="PlsC"/>
    <property type="match status" value="1"/>
</dbReference>
<dbReference type="CDD" id="cd07993">
    <property type="entry name" value="LPLAT_DHAPAT-like"/>
    <property type="match status" value="1"/>
</dbReference>
<keyword evidence="4" id="KW-0472">Membrane</keyword>
<dbReference type="GO" id="GO:0004366">
    <property type="term" value="F:glycerol-3-phosphate O-acyltransferase activity"/>
    <property type="evidence" value="ECO:0007669"/>
    <property type="project" value="TreeGrafter"/>
</dbReference>
<dbReference type="GO" id="GO:0006631">
    <property type="term" value="P:fatty acid metabolic process"/>
    <property type="evidence" value="ECO:0007669"/>
    <property type="project" value="TreeGrafter"/>
</dbReference>
<dbReference type="AlphaFoldDB" id="A0A023G606"/>
<feature type="chain" id="PRO_5001520694" evidence="7">
    <location>
        <begin position="18"/>
        <end position="878"/>
    </location>
</feature>
<feature type="signal peptide" evidence="7">
    <location>
        <begin position="1"/>
        <end position="17"/>
    </location>
</feature>
<name>A0A023G606_AMBTT</name>
<dbReference type="EMBL" id="GBBM01006184">
    <property type="protein sequence ID" value="JAC29234.1"/>
    <property type="molecule type" value="mRNA"/>
</dbReference>
<sequence>MLTALVLFVSVYLAVRALMVKLLQNLHDVYSMWDFKSGPYVADRRGREHQQRRSRQGDRPSSRVVTFKPDKHGVDSIRVPMAAARRGKGPPPSEALPYFKKWAPMEDEPQSEALHFVSLESCEKCQPVTKVEFKIDSSLALQSIDNALNVPSSCRSWLTPIEFLKNSVYLTCKNIPHEYVPISKEILASESIQDAISKAVEDDPESDRPEHRKRAISIFERMRASISTALLRVAVWFMHRIMSRMLTGVYVPKGQIEMLKRVVEKNVPLVYLPLHRSHLDYILVTYLLYLNGMRVPLVAAGDNLLIPLFGTLLRGLGGFFIKRRLDFKNGRKDHLYRAVLKEYMKEILKGNHSLEFFLEGGRSRTGKTRLPKAGLLSVIVNCVNEGLVKDVYIVPISISYEKLLDGNFVSEQLGEPKVMETFTAALASIWRILHSNYGAVRLDFCQPISLLEFLESSKASSVEPLCFDCPLSLMDVTRFGSSPTEYKGCASTSSLASADSLPEDCRLAIKSLANHVSCQSSASLALMSTNLLAFLLLTKHRKGGTLQQLAYSLSWLRMAVSERQHQVMCPADSAEAVRHACALLGKELVLAETVQMEWSSGDTENNLKIVFYRPALHLPSVLELQYYANAVLSVFVHEAIVATALFTLTGDHLAILRGRDNLVVVSRSDLLSKCQDLINILQLEFVLVLPCSDAQTVVNNSIERLVESNILSLYKCPGPLVLTHPSRNLAMNKPRSFHLDSEIEGNEDSNFQDEQYRVTLNETSIGMLEFLRTVLASCIESYWVVACSLSKLVGTQIEERIFFRHIQKVAQDKLQQGTLYYEESFAADTLRNAVQLYEHWGIVEHHSQDGMRVLYLGEPWNVDEAIDSVIRFVGAFRR</sequence>
<evidence type="ECO:0000313" key="9">
    <source>
        <dbReference type="EMBL" id="JAC29234.1"/>
    </source>
</evidence>
<evidence type="ECO:0000256" key="1">
    <source>
        <dbReference type="ARBA" id="ARBA00004370"/>
    </source>
</evidence>
<evidence type="ECO:0000256" key="2">
    <source>
        <dbReference type="ARBA" id="ARBA00007937"/>
    </source>
</evidence>
<dbReference type="GO" id="GO:0006072">
    <property type="term" value="P:glycerol-3-phosphate metabolic process"/>
    <property type="evidence" value="ECO:0007669"/>
    <property type="project" value="TreeGrafter"/>
</dbReference>
<protein>
    <submittedName>
        <fullName evidence="9">Putative mitochondrial glycerol-3-phosphate acyltransferase gpat</fullName>
    </submittedName>
</protein>
<feature type="compositionally biased region" description="Basic and acidic residues" evidence="6">
    <location>
        <begin position="44"/>
        <end position="61"/>
    </location>
</feature>
<proteinExistence type="evidence at transcript level"/>
<comment type="similarity">
    <text evidence="2">Belongs to the GPAT/DAPAT family.</text>
</comment>
<feature type="region of interest" description="Disordered" evidence="6">
    <location>
        <begin position="44"/>
        <end position="66"/>
    </location>
</feature>
<accession>A0A023G606</accession>
<feature type="domain" description="Phospholipid/glycerol acyltransferase" evidence="8">
    <location>
        <begin position="269"/>
        <end position="401"/>
    </location>
</feature>
<evidence type="ECO:0000256" key="7">
    <source>
        <dbReference type="SAM" id="SignalP"/>
    </source>
</evidence>
<dbReference type="Pfam" id="PF19277">
    <property type="entry name" value="GPAT_C"/>
    <property type="match status" value="1"/>
</dbReference>
<evidence type="ECO:0000259" key="8">
    <source>
        <dbReference type="SMART" id="SM00563"/>
    </source>
</evidence>
<keyword evidence="7" id="KW-0732">Signal</keyword>
<evidence type="ECO:0000256" key="5">
    <source>
        <dbReference type="ARBA" id="ARBA00023315"/>
    </source>
</evidence>
<dbReference type="InterPro" id="IPR041728">
    <property type="entry name" value="GPAT/DHAPAT_LPLAT"/>
</dbReference>
<dbReference type="PANTHER" id="PTHR12563">
    <property type="entry name" value="GLYCEROL-3-PHOSPHATE ACYLTRANSFERASE"/>
    <property type="match status" value="1"/>
</dbReference>
<dbReference type="SUPFAM" id="SSF69593">
    <property type="entry name" value="Glycerol-3-phosphate (1)-acyltransferase"/>
    <property type="match status" value="1"/>
</dbReference>
<reference evidence="9" key="1">
    <citation type="submission" date="2014-03" db="EMBL/GenBank/DDBJ databases">
        <title>The sialotranscriptome of Amblyomma triste, Amblyomma parvum and Amblyomma cajennense ticks, uncovered by 454-based RNA-seq.</title>
        <authorList>
            <person name="Garcia G.R."/>
            <person name="Gardinassi L.G."/>
            <person name="Ribeiro J.M."/>
            <person name="Anatriello E."/>
            <person name="Ferreira B.R."/>
            <person name="Moreira H.N."/>
            <person name="Mafra C."/>
            <person name="Olegario M.M."/>
            <person name="Szabo P.J."/>
            <person name="Miranda-Santos I.K."/>
            <person name="Maruyama S.R."/>
        </authorList>
    </citation>
    <scope>NUCLEOTIDE SEQUENCE</scope>
    <source>
        <strain evidence="9">Mato Grasso do Sul</strain>
        <tissue evidence="9">Salivary glands</tissue>
    </source>
</reference>
<dbReference type="InterPro" id="IPR002123">
    <property type="entry name" value="Plipid/glycerol_acylTrfase"/>
</dbReference>